<evidence type="ECO:0000256" key="2">
    <source>
        <dbReference type="ARBA" id="ARBA00020439"/>
    </source>
</evidence>
<dbReference type="Ensembl" id="ENSANIT00000025302.1">
    <property type="protein sequence ID" value="ENSANIP00000024489.1"/>
    <property type="gene ID" value="ENSANIG00000016566.1"/>
</dbReference>
<reference evidence="5" key="1">
    <citation type="submission" date="2025-08" db="UniProtKB">
        <authorList>
            <consortium name="Ensembl"/>
        </authorList>
    </citation>
    <scope>IDENTIFICATION</scope>
</reference>
<dbReference type="Proteomes" id="UP000694541">
    <property type="component" value="Unplaced"/>
</dbReference>
<evidence type="ECO:0000256" key="4">
    <source>
        <dbReference type="ARBA" id="ARBA00022833"/>
    </source>
</evidence>
<evidence type="ECO:0000256" key="1">
    <source>
        <dbReference type="ARBA" id="ARBA00007818"/>
    </source>
</evidence>
<evidence type="ECO:0000313" key="6">
    <source>
        <dbReference type="Proteomes" id="UP000694541"/>
    </source>
</evidence>
<protein>
    <recommendedName>
        <fullName evidence="2">CXXC motif containing zinc binding protein</fullName>
    </recommendedName>
</protein>
<dbReference type="GO" id="GO:0008270">
    <property type="term" value="F:zinc ion binding"/>
    <property type="evidence" value="ECO:0007669"/>
    <property type="project" value="TreeGrafter"/>
</dbReference>
<evidence type="ECO:0000313" key="5">
    <source>
        <dbReference type="Ensembl" id="ENSANIP00000024489.1"/>
    </source>
</evidence>
<reference evidence="5" key="2">
    <citation type="submission" date="2025-09" db="UniProtKB">
        <authorList>
            <consortium name="Ensembl"/>
        </authorList>
    </citation>
    <scope>IDENTIFICATION</scope>
</reference>
<evidence type="ECO:0000256" key="3">
    <source>
        <dbReference type="ARBA" id="ARBA00022723"/>
    </source>
</evidence>
<comment type="similarity">
    <text evidence="1">Belongs to the UPF0587 family.</text>
</comment>
<dbReference type="PANTHER" id="PTHR12857:SF0">
    <property type="entry name" value="CXXC MOTIF CONTAINING ZINC BINDING PROTEIN"/>
    <property type="match status" value="1"/>
</dbReference>
<dbReference type="InterPro" id="IPR008584">
    <property type="entry name" value="CXXC_Zn-binding_euk"/>
</dbReference>
<accession>A0A8B9NJ55</accession>
<dbReference type="SUPFAM" id="SSF141678">
    <property type="entry name" value="MAL13P1.257-like"/>
    <property type="match status" value="1"/>
</dbReference>
<sequence>MQRIGLQLRATLENITRLRAEGEDFRWYLKLKCGNCGEVSEKWQYLRLMVCFPVVTCIRTKMRKQTCLLHARDITIRDVTTYTLDEAEDSEKFKTIVEFECRGLEPVDFQPQAGFAAEGAESGTPFNDINLLEKDWNDYDEKTKESVGIYEVTHKFVKC</sequence>
<keyword evidence="3" id="KW-0479">Metal-binding</keyword>
<name>A0A8B9NJ55_9AVES</name>
<dbReference type="PANTHER" id="PTHR12857">
    <property type="entry name" value="CXXC MOTIF CONTAINING ZINC BINDING PROTEIN"/>
    <property type="match status" value="1"/>
</dbReference>
<dbReference type="AlphaFoldDB" id="A0A8B9NJ55"/>
<keyword evidence="6" id="KW-1185">Reference proteome</keyword>
<dbReference type="Pfam" id="PF05907">
    <property type="entry name" value="CXXC_Zn-b_euk"/>
    <property type="match status" value="1"/>
</dbReference>
<keyword evidence="4" id="KW-0862">Zinc</keyword>
<proteinExistence type="inferred from homology"/>
<organism evidence="5 6">
    <name type="scientific">Accipiter nisus</name>
    <name type="common">Eurasian sparrowhawk</name>
    <dbReference type="NCBI Taxonomy" id="211598"/>
    <lineage>
        <taxon>Eukaryota</taxon>
        <taxon>Metazoa</taxon>
        <taxon>Chordata</taxon>
        <taxon>Craniata</taxon>
        <taxon>Vertebrata</taxon>
        <taxon>Euteleostomi</taxon>
        <taxon>Archelosauria</taxon>
        <taxon>Archosauria</taxon>
        <taxon>Dinosauria</taxon>
        <taxon>Saurischia</taxon>
        <taxon>Theropoda</taxon>
        <taxon>Coelurosauria</taxon>
        <taxon>Aves</taxon>
        <taxon>Neognathae</taxon>
        <taxon>Neoaves</taxon>
        <taxon>Telluraves</taxon>
        <taxon>Accipitrimorphae</taxon>
        <taxon>Accipitriformes</taxon>
        <taxon>Accipitridae</taxon>
        <taxon>Accipitrinae</taxon>
        <taxon>Accipiter</taxon>
    </lineage>
</organism>